<dbReference type="OrthoDB" id="429991at2759"/>
<evidence type="ECO:0000256" key="1">
    <source>
        <dbReference type="SAM" id="MobiDB-lite"/>
    </source>
</evidence>
<sequence>MNYQQMHKKTNTHNNYFYYMNVSFEQINRSPLNRSVSKALYSFPKANRFKEFKDKPCPNTYNIPSMMSKRSAGIGYGQKSNFIQESITPGPNNYEIRTTLNVNNGWTMPVGRDKGNKYEGIFIGLIQKTPGPGEYEHKDTKSPIKYTIRMRTESHKDKDRKPGPGEYNLPAAINETGKYKISKFRDSGAIILSPQNSKSLRFSPAKELSPGPGDYAHLGDIDPKGLYYCSKFADTKSTIFTRAKRELTKIRAQSPGPGAYRLPSEFGHYEKPNK</sequence>
<dbReference type="AlphaFoldDB" id="A0A8S1S3P6"/>
<name>A0A8S1S3P6_PAROT</name>
<dbReference type="Pfam" id="PF07004">
    <property type="entry name" value="SHIPPO-rpt"/>
    <property type="match status" value="2"/>
</dbReference>
<keyword evidence="3" id="KW-1185">Reference proteome</keyword>
<proteinExistence type="predicted"/>
<organism evidence="2 3">
    <name type="scientific">Paramecium octaurelia</name>
    <dbReference type="NCBI Taxonomy" id="43137"/>
    <lineage>
        <taxon>Eukaryota</taxon>
        <taxon>Sar</taxon>
        <taxon>Alveolata</taxon>
        <taxon>Ciliophora</taxon>
        <taxon>Intramacronucleata</taxon>
        <taxon>Oligohymenophorea</taxon>
        <taxon>Peniculida</taxon>
        <taxon>Parameciidae</taxon>
        <taxon>Paramecium</taxon>
    </lineage>
</organism>
<dbReference type="EMBL" id="CAJJDP010000003">
    <property type="protein sequence ID" value="CAD8133569.1"/>
    <property type="molecule type" value="Genomic_DNA"/>
</dbReference>
<comment type="caution">
    <text evidence="2">The sequence shown here is derived from an EMBL/GenBank/DDBJ whole genome shotgun (WGS) entry which is preliminary data.</text>
</comment>
<gene>
    <name evidence="2" type="ORF">POCTA_138.1.T0040521</name>
</gene>
<evidence type="ECO:0000313" key="3">
    <source>
        <dbReference type="Proteomes" id="UP000683925"/>
    </source>
</evidence>
<accession>A0A8S1S3P6</accession>
<reference evidence="2" key="1">
    <citation type="submission" date="2021-01" db="EMBL/GenBank/DDBJ databases">
        <authorList>
            <consortium name="Genoscope - CEA"/>
            <person name="William W."/>
        </authorList>
    </citation>
    <scope>NUCLEOTIDE SEQUENCE</scope>
</reference>
<dbReference type="PANTHER" id="PTHR21580">
    <property type="entry name" value="SHIPPO-1-RELATED"/>
    <property type="match status" value="1"/>
</dbReference>
<dbReference type="Proteomes" id="UP000683925">
    <property type="component" value="Unassembled WGS sequence"/>
</dbReference>
<dbReference type="InterPro" id="IPR010736">
    <property type="entry name" value="SHIPPO-rpt"/>
</dbReference>
<protein>
    <submittedName>
        <fullName evidence="2">Uncharacterized protein</fullName>
    </submittedName>
</protein>
<dbReference type="InterPro" id="IPR051291">
    <property type="entry name" value="CIMAP"/>
</dbReference>
<dbReference type="OMA" id="YTIRMRT"/>
<dbReference type="PANTHER" id="PTHR21580:SF28">
    <property type="entry name" value="BOREALIN N-TERMINAL DOMAIN-CONTAINING PROTEIN-RELATED"/>
    <property type="match status" value="1"/>
</dbReference>
<feature type="region of interest" description="Disordered" evidence="1">
    <location>
        <begin position="250"/>
        <end position="274"/>
    </location>
</feature>
<evidence type="ECO:0000313" key="2">
    <source>
        <dbReference type="EMBL" id="CAD8133569.1"/>
    </source>
</evidence>